<organism evidence="1 2">
    <name type="scientific">Candidatus Williamhamiltonella defendens</name>
    <dbReference type="NCBI Taxonomy" id="138072"/>
    <lineage>
        <taxon>Bacteria</taxon>
        <taxon>Pseudomonadati</taxon>
        <taxon>Pseudomonadota</taxon>
        <taxon>Gammaproteobacteria</taxon>
        <taxon>Enterobacterales</taxon>
        <taxon>Enterobacteriaceae</taxon>
        <taxon>aphid secondary symbionts</taxon>
        <taxon>Candidatus Williamhamiltonella</taxon>
    </lineage>
</organism>
<dbReference type="EMBL" id="CP017614">
    <property type="protein sequence ID" value="ATW34792.1"/>
    <property type="molecule type" value="Genomic_DNA"/>
</dbReference>
<dbReference type="AlphaFoldDB" id="A0A2D3TG52"/>
<proteinExistence type="predicted"/>
<name>A0A2D3TG52_9ENTR</name>
<keyword evidence="1" id="KW-0614">Plasmid</keyword>
<reference evidence="2" key="2">
    <citation type="submission" date="2017-11" db="EMBL/GenBank/DDBJ databases">
        <title>PacBio sequencing of new strain of the secondary endosymbiont Candidatus Hamiltonella defensa.</title>
        <authorList>
            <person name="Strand M.R."/>
            <person name="Oliver K."/>
        </authorList>
    </citation>
    <scope>NUCLEOTIDE SEQUENCE [LARGE SCALE GENOMIC DNA]</scope>
    <source>
        <strain evidence="2">ZA17</strain>
        <plasmid evidence="2">phdza17.1</plasmid>
    </source>
</reference>
<evidence type="ECO:0000313" key="2">
    <source>
        <dbReference type="Proteomes" id="UP000229055"/>
    </source>
</evidence>
<dbReference type="Proteomes" id="UP000229055">
    <property type="component" value="Plasmid pHDZA17.1"/>
</dbReference>
<protein>
    <submittedName>
        <fullName evidence="1">Uncharacterized protein</fullName>
    </submittedName>
</protein>
<geneLocation type="plasmid" evidence="2">
    <name>phdza17.1</name>
</geneLocation>
<evidence type="ECO:0000313" key="1">
    <source>
        <dbReference type="EMBL" id="ATW34792.1"/>
    </source>
</evidence>
<accession>A0A2D3TG52</accession>
<reference evidence="2" key="1">
    <citation type="submission" date="2016-10" db="EMBL/GenBank/DDBJ databases">
        <authorList>
            <person name="Chevignon G."/>
        </authorList>
    </citation>
    <scope>NUCLEOTIDE SEQUENCE [LARGE SCALE GENOMIC DNA]</scope>
    <source>
        <strain evidence="2">ZA17</strain>
        <plasmid evidence="2">phdza17.1</plasmid>
    </source>
</reference>
<gene>
    <name evidence="1" type="ORF">BJP43_10365</name>
</gene>
<sequence length="68" mass="7768">MRGDDQEVCQLSAPYPGKALKISYIKTNLLSEKEVIKLWKRYQSIRSGQVKPFFPAVETFTCESSVVK</sequence>